<gene>
    <name evidence="1" type="ORF">B7C42_00227</name>
</gene>
<name>A0A231HED9_9NOCA</name>
<evidence type="ECO:0000313" key="2">
    <source>
        <dbReference type="Proteomes" id="UP000215506"/>
    </source>
</evidence>
<reference evidence="1 2" key="1">
    <citation type="submission" date="2017-07" db="EMBL/GenBank/DDBJ databases">
        <title>First draft Genome Sequence of Nocardia cerradoensis isolated from human infection.</title>
        <authorList>
            <person name="Carrasco G."/>
        </authorList>
    </citation>
    <scope>NUCLEOTIDE SEQUENCE [LARGE SCALE GENOMIC DNA]</scope>
    <source>
        <strain evidence="1 2">CNM20130759</strain>
    </source>
</reference>
<dbReference type="AlphaFoldDB" id="A0A231HED9"/>
<organism evidence="1 2">
    <name type="scientific">Nocardia cerradoensis</name>
    <dbReference type="NCBI Taxonomy" id="85688"/>
    <lineage>
        <taxon>Bacteria</taxon>
        <taxon>Bacillati</taxon>
        <taxon>Actinomycetota</taxon>
        <taxon>Actinomycetes</taxon>
        <taxon>Mycobacteriales</taxon>
        <taxon>Nocardiaceae</taxon>
        <taxon>Nocardia</taxon>
    </lineage>
</organism>
<sequence length="100" mass="10906">MAMRVDPDALRAWAKWLDGLSGEINRLRDGLTEPAEASDLFPGVDLGASIYSARDQVKGGLTFFAARPQEMAEIAKGVGDKYEITDDDFATKLREMGGLK</sequence>
<accession>A0A231HED9</accession>
<keyword evidence="2" id="KW-1185">Reference proteome</keyword>
<evidence type="ECO:0000313" key="1">
    <source>
        <dbReference type="EMBL" id="OXR47105.1"/>
    </source>
</evidence>
<comment type="caution">
    <text evidence="1">The sequence shown here is derived from an EMBL/GenBank/DDBJ whole genome shotgun (WGS) entry which is preliminary data.</text>
</comment>
<proteinExistence type="predicted"/>
<protein>
    <submittedName>
        <fullName evidence="1">Uncharacterized protein</fullName>
    </submittedName>
</protein>
<dbReference type="Proteomes" id="UP000215506">
    <property type="component" value="Unassembled WGS sequence"/>
</dbReference>
<dbReference type="EMBL" id="NGAF01000001">
    <property type="protein sequence ID" value="OXR47105.1"/>
    <property type="molecule type" value="Genomic_DNA"/>
</dbReference>
<dbReference type="RefSeq" id="WP_143859867.1">
    <property type="nucleotide sequence ID" value="NZ_NGAF01000001.1"/>
</dbReference>